<dbReference type="InterPro" id="IPR001764">
    <property type="entry name" value="Glyco_hydro_3_N"/>
</dbReference>
<accession>A0ABX2E2M7</accession>
<evidence type="ECO:0000256" key="1">
    <source>
        <dbReference type="ARBA" id="ARBA00005336"/>
    </source>
</evidence>
<dbReference type="EC" id="3.2.1.21" evidence="6"/>
<dbReference type="InterPro" id="IPR017853">
    <property type="entry name" value="GH"/>
</dbReference>
<dbReference type="InterPro" id="IPR002772">
    <property type="entry name" value="Glyco_hydro_3_C"/>
</dbReference>
<dbReference type="InterPro" id="IPR026891">
    <property type="entry name" value="Fn3-like"/>
</dbReference>
<dbReference type="Pfam" id="PF01915">
    <property type="entry name" value="Glyco_hydro_3_C"/>
    <property type="match status" value="1"/>
</dbReference>
<dbReference type="Gene3D" id="3.40.50.1700">
    <property type="entry name" value="Glycoside hydrolase family 3 C-terminal domain"/>
    <property type="match status" value="1"/>
</dbReference>
<proteinExistence type="inferred from homology"/>
<dbReference type="NCBIfam" id="NF011678">
    <property type="entry name" value="PRK15098.1"/>
    <property type="match status" value="1"/>
</dbReference>
<evidence type="ECO:0000256" key="3">
    <source>
        <dbReference type="ARBA" id="ARBA00023277"/>
    </source>
</evidence>
<organism evidence="6 7">
    <name type="scientific">Winogradskyella litoriviva</name>
    <dbReference type="NCBI Taxonomy" id="1220182"/>
    <lineage>
        <taxon>Bacteria</taxon>
        <taxon>Pseudomonadati</taxon>
        <taxon>Bacteroidota</taxon>
        <taxon>Flavobacteriia</taxon>
        <taxon>Flavobacteriales</taxon>
        <taxon>Flavobacteriaceae</taxon>
        <taxon>Winogradskyella</taxon>
    </lineage>
</organism>
<dbReference type="InterPro" id="IPR013783">
    <property type="entry name" value="Ig-like_fold"/>
</dbReference>
<dbReference type="InterPro" id="IPR036881">
    <property type="entry name" value="Glyco_hydro_3_C_sf"/>
</dbReference>
<sequence length="780" mass="85495">MKKLQFAKIKYFTLIIGVLTVLSCNTNDKKTTASKSDNPFEEKVDSIISLMTLDEKLGQLNLPATGPITTGSSKSTDVVSKIEEGKIGGLFNIKDIKNIYEVQKIAVEKSRLGIPLIFGMDVIHGFKTTFPIPLGLSASWDMEMIEKTAQIAASEASANGINWTFSPMVDISRDPRWGRVSEGNGEDPFLGSEIAKAMVNGYQQNDMSANNTMMACVKHFALYGAVEAGRDYNTVDMSRVRMFNEYLPPYKAAVDAGVGSVMASFNEIDGVPATGNKWLLTDLLRDDWAFNGFVVSDYTGIYEMMAHGMGDEVAVTSLALKAGLDMDMAGDSPNISAAFIKNLKTALDNGDISINDVDKAVARVLTAKYQVGLFEDPYKYCNEERAKNDIYTQENRDYARLVGAESTVLLKNENQTLPLKKSGTIAVIGPLAKASNNMAGTWSVSTDHENCISVWDGLQQTVGDDVNLLYAKGSNVDYDFELEKRATMFGKTIPRDNRTDQQMIDEAVAVAKKSDVILATIGESSELSGESSSRTDIGIPQVQKDLLNALLKTGKPVVLVLFTGRPLTLVEESENVPSILNVWFPGSEAGLSISDVLFGAVNPSGKLTATFPRNVGQVPLFYNHKNTGRPLGNSEGHFEKFKSNYIDARNEPLYPFGYGLSYTTFKYGDVKLDKTSMSQKDMVTVSVDITNTGDYDGKEVAQLYIRDVIGSITRPVKELKGFQKIFLKKGETKTVSFTLSVEDLKFYNANIDFVAEPGDFQVAIGTNSNVELNKTFKLID</sequence>
<dbReference type="GO" id="GO:0008422">
    <property type="term" value="F:beta-glucosidase activity"/>
    <property type="evidence" value="ECO:0007669"/>
    <property type="project" value="UniProtKB-EC"/>
</dbReference>
<dbReference type="InterPro" id="IPR019800">
    <property type="entry name" value="Glyco_hydro_3_AS"/>
</dbReference>
<dbReference type="Pfam" id="PF14310">
    <property type="entry name" value="Fn3-like"/>
    <property type="match status" value="1"/>
</dbReference>
<dbReference type="PANTHER" id="PTHR42715">
    <property type="entry name" value="BETA-GLUCOSIDASE"/>
    <property type="match status" value="1"/>
</dbReference>
<dbReference type="InterPro" id="IPR050288">
    <property type="entry name" value="Cellulose_deg_GH3"/>
</dbReference>
<keyword evidence="3" id="KW-0119">Carbohydrate metabolism</keyword>
<name>A0ABX2E2M7_9FLAO</name>
<dbReference type="RefSeq" id="WP_173299877.1">
    <property type="nucleotide sequence ID" value="NZ_JABRWQ010000001.1"/>
</dbReference>
<dbReference type="PANTHER" id="PTHR42715:SF10">
    <property type="entry name" value="BETA-GLUCOSIDASE"/>
    <property type="match status" value="1"/>
</dbReference>
<keyword evidence="7" id="KW-1185">Reference proteome</keyword>
<protein>
    <submittedName>
        <fullName evidence="6">Beta-glucosidase BglX</fullName>
        <ecNumber evidence="6">3.2.1.21</ecNumber>
    </submittedName>
</protein>
<evidence type="ECO:0000313" key="6">
    <source>
        <dbReference type="EMBL" id="NRD22236.1"/>
    </source>
</evidence>
<gene>
    <name evidence="6" type="primary">bglX</name>
    <name evidence="6" type="ORF">HNV10_03225</name>
</gene>
<feature type="domain" description="Fibronectin type III-like" evidence="5">
    <location>
        <begin position="699"/>
        <end position="768"/>
    </location>
</feature>
<keyword evidence="2 4" id="KW-0378">Hydrolase</keyword>
<comment type="similarity">
    <text evidence="1 4">Belongs to the glycosyl hydrolase 3 family.</text>
</comment>
<evidence type="ECO:0000256" key="2">
    <source>
        <dbReference type="ARBA" id="ARBA00022801"/>
    </source>
</evidence>
<reference evidence="6 7" key="1">
    <citation type="journal article" date="2015" name="Int. J. Syst. Evol. Microbiol.">
        <title>Winogradskyella litoriviva sp. nov., isolated from coastal seawater.</title>
        <authorList>
            <person name="Nedashkovskaya O.I."/>
            <person name="Kukhlevskiy A.D."/>
            <person name="Zhukova N.V."/>
            <person name="Kim S.J."/>
            <person name="Rhee S.K."/>
            <person name="Mikhailov V.V."/>
        </authorList>
    </citation>
    <scope>NUCLEOTIDE SEQUENCE [LARGE SCALE GENOMIC DNA]</scope>
    <source>
        <strain evidence="6 7">KMM6491</strain>
    </source>
</reference>
<dbReference type="SMART" id="SM01217">
    <property type="entry name" value="Fn3_like"/>
    <property type="match status" value="1"/>
</dbReference>
<dbReference type="PRINTS" id="PR00133">
    <property type="entry name" value="GLHYDRLASE3"/>
</dbReference>
<dbReference type="InterPro" id="IPR036962">
    <property type="entry name" value="Glyco_hydro_3_N_sf"/>
</dbReference>
<dbReference type="Gene3D" id="2.60.40.10">
    <property type="entry name" value="Immunoglobulins"/>
    <property type="match status" value="1"/>
</dbReference>
<comment type="caution">
    <text evidence="6">The sequence shown here is derived from an EMBL/GenBank/DDBJ whole genome shotgun (WGS) entry which is preliminary data.</text>
</comment>
<dbReference type="SUPFAM" id="SSF51445">
    <property type="entry name" value="(Trans)glycosidases"/>
    <property type="match status" value="1"/>
</dbReference>
<dbReference type="Pfam" id="PF00933">
    <property type="entry name" value="Glyco_hydro_3"/>
    <property type="match status" value="1"/>
</dbReference>
<dbReference type="Gene3D" id="3.20.20.300">
    <property type="entry name" value="Glycoside hydrolase, family 3, N-terminal domain"/>
    <property type="match status" value="1"/>
</dbReference>
<keyword evidence="4 6" id="KW-0326">Glycosidase</keyword>
<dbReference type="EMBL" id="JABRWQ010000001">
    <property type="protein sequence ID" value="NRD22236.1"/>
    <property type="molecule type" value="Genomic_DNA"/>
</dbReference>
<evidence type="ECO:0000313" key="7">
    <source>
        <dbReference type="Proteomes" id="UP000805085"/>
    </source>
</evidence>
<dbReference type="SUPFAM" id="SSF52279">
    <property type="entry name" value="Beta-D-glucan exohydrolase, C-terminal domain"/>
    <property type="match status" value="1"/>
</dbReference>
<evidence type="ECO:0000259" key="5">
    <source>
        <dbReference type="SMART" id="SM01217"/>
    </source>
</evidence>
<dbReference type="PROSITE" id="PS00775">
    <property type="entry name" value="GLYCOSYL_HYDROL_F3"/>
    <property type="match status" value="1"/>
</dbReference>
<evidence type="ECO:0000256" key="4">
    <source>
        <dbReference type="RuleBase" id="RU361161"/>
    </source>
</evidence>
<dbReference type="PROSITE" id="PS51257">
    <property type="entry name" value="PROKAR_LIPOPROTEIN"/>
    <property type="match status" value="1"/>
</dbReference>
<dbReference type="Proteomes" id="UP000805085">
    <property type="component" value="Unassembled WGS sequence"/>
</dbReference>